<organism evidence="5 6">
    <name type="scientific">Euphydryas editha</name>
    <name type="common">Edith's checkerspot</name>
    <dbReference type="NCBI Taxonomy" id="104508"/>
    <lineage>
        <taxon>Eukaryota</taxon>
        <taxon>Metazoa</taxon>
        <taxon>Ecdysozoa</taxon>
        <taxon>Arthropoda</taxon>
        <taxon>Hexapoda</taxon>
        <taxon>Insecta</taxon>
        <taxon>Pterygota</taxon>
        <taxon>Neoptera</taxon>
        <taxon>Endopterygota</taxon>
        <taxon>Lepidoptera</taxon>
        <taxon>Glossata</taxon>
        <taxon>Ditrysia</taxon>
        <taxon>Papilionoidea</taxon>
        <taxon>Nymphalidae</taxon>
        <taxon>Nymphalinae</taxon>
        <taxon>Euphydryas</taxon>
    </lineage>
</organism>
<proteinExistence type="predicted"/>
<evidence type="ECO:0000256" key="2">
    <source>
        <dbReference type="ARBA" id="ARBA00022723"/>
    </source>
</evidence>
<dbReference type="GO" id="GO:0046872">
    <property type="term" value="F:metal ion binding"/>
    <property type="evidence" value="ECO:0007669"/>
    <property type="project" value="UniProtKB-KW"/>
</dbReference>
<sequence>MLGPFPANENDAQIMRHIIDDPNGLLSQLMKPGDIFILDRGFRDVKGYLESKQFTVLMPALKGKRKQLTTQESNDSRFVTKLRWVVESVHGMIKQKNALLDNDFDNKMIPKIGPYYRIAAFLHNQFSKRLISDVNITDDILQRMIDRKNTENTLAEEVETKGWFRKKLPFEDISEADILDFPELTENQLKILFSGTYQFSQAISYLAEVIDEDGHLNLKFVKEKSNILKIQVQSRHMNRKIYRCFIESAGKPAAHLMGGRDCRPPKSRGRAVTKTTTAPQSPTRQVSQPSGLLRHLYVLLNWMLVSMRLKTIQINSSSNEYLKAQNFKRALDTI</sequence>
<feature type="region of interest" description="Disordered" evidence="3">
    <location>
        <begin position="256"/>
        <end position="287"/>
    </location>
</feature>
<reference evidence="5" key="1">
    <citation type="submission" date="2022-03" db="EMBL/GenBank/DDBJ databases">
        <authorList>
            <person name="Tunstrom K."/>
        </authorList>
    </citation>
    <scope>NUCLEOTIDE SEQUENCE</scope>
</reference>
<feature type="domain" description="DDE Tnp4" evidence="4">
    <location>
        <begin position="23"/>
        <end position="124"/>
    </location>
</feature>
<keyword evidence="6" id="KW-1185">Reference proteome</keyword>
<comment type="cofactor">
    <cofactor evidence="1">
        <name>a divalent metal cation</name>
        <dbReference type="ChEBI" id="CHEBI:60240"/>
    </cofactor>
</comment>
<name>A0AAU9TT70_EUPED</name>
<dbReference type="Pfam" id="PF13359">
    <property type="entry name" value="DDE_Tnp_4"/>
    <property type="match status" value="1"/>
</dbReference>
<evidence type="ECO:0000313" key="5">
    <source>
        <dbReference type="EMBL" id="CAH2088785.1"/>
    </source>
</evidence>
<comment type="caution">
    <text evidence="5">The sequence shown here is derived from an EMBL/GenBank/DDBJ whole genome shotgun (WGS) entry which is preliminary data.</text>
</comment>
<evidence type="ECO:0000256" key="1">
    <source>
        <dbReference type="ARBA" id="ARBA00001968"/>
    </source>
</evidence>
<feature type="compositionally biased region" description="Polar residues" evidence="3">
    <location>
        <begin position="273"/>
        <end position="287"/>
    </location>
</feature>
<accession>A0AAU9TT70</accession>
<dbReference type="InterPro" id="IPR027806">
    <property type="entry name" value="HARBI1_dom"/>
</dbReference>
<keyword evidence="2" id="KW-0479">Metal-binding</keyword>
<protein>
    <recommendedName>
        <fullName evidence="4">DDE Tnp4 domain-containing protein</fullName>
    </recommendedName>
</protein>
<gene>
    <name evidence="5" type="ORF">EEDITHA_LOCUS4916</name>
</gene>
<evidence type="ECO:0000259" key="4">
    <source>
        <dbReference type="Pfam" id="PF13359"/>
    </source>
</evidence>
<dbReference type="EMBL" id="CAKOGL010000007">
    <property type="protein sequence ID" value="CAH2088785.1"/>
    <property type="molecule type" value="Genomic_DNA"/>
</dbReference>
<dbReference type="AlphaFoldDB" id="A0AAU9TT70"/>
<evidence type="ECO:0000256" key="3">
    <source>
        <dbReference type="SAM" id="MobiDB-lite"/>
    </source>
</evidence>
<evidence type="ECO:0000313" key="6">
    <source>
        <dbReference type="Proteomes" id="UP001153954"/>
    </source>
</evidence>
<dbReference type="Proteomes" id="UP001153954">
    <property type="component" value="Unassembled WGS sequence"/>
</dbReference>